<evidence type="ECO:0000256" key="8">
    <source>
        <dbReference type="SAM" id="Phobius"/>
    </source>
</evidence>
<dbReference type="EMBL" id="JACJHX010000007">
    <property type="protein sequence ID" value="MBA9027423.1"/>
    <property type="molecule type" value="Genomic_DNA"/>
</dbReference>
<dbReference type="Pfam" id="PF02447">
    <property type="entry name" value="GntP_permease"/>
    <property type="match status" value="1"/>
</dbReference>
<protein>
    <submittedName>
        <fullName evidence="9">GntP family gluconate:H+ symporter</fullName>
    </submittedName>
</protein>
<keyword evidence="6 8" id="KW-0472">Membrane</keyword>
<gene>
    <name evidence="9" type="ORF">HNP81_002713</name>
</gene>
<comment type="subcellular location">
    <subcellularLocation>
        <location evidence="1">Cell membrane</location>
        <topology evidence="1">Multi-pass membrane protein</topology>
    </subcellularLocation>
</comment>
<feature type="transmembrane region" description="Helical" evidence="8">
    <location>
        <begin position="348"/>
        <end position="377"/>
    </location>
</feature>
<feature type="transmembrane region" description="Helical" evidence="8">
    <location>
        <begin position="307"/>
        <end position="328"/>
    </location>
</feature>
<evidence type="ECO:0000256" key="5">
    <source>
        <dbReference type="ARBA" id="ARBA00022989"/>
    </source>
</evidence>
<feature type="transmembrane region" description="Helical" evidence="8">
    <location>
        <begin position="266"/>
        <end position="286"/>
    </location>
</feature>
<proteinExistence type="inferred from homology"/>
<organism evidence="9 10">
    <name type="scientific">Peribacillus huizhouensis</name>
    <dbReference type="NCBI Taxonomy" id="1501239"/>
    <lineage>
        <taxon>Bacteria</taxon>
        <taxon>Bacillati</taxon>
        <taxon>Bacillota</taxon>
        <taxon>Bacilli</taxon>
        <taxon>Bacillales</taxon>
        <taxon>Bacillaceae</taxon>
        <taxon>Peribacillus</taxon>
    </lineage>
</organism>
<comment type="similarity">
    <text evidence="7">Belongs to the GntP permease family.</text>
</comment>
<evidence type="ECO:0000256" key="4">
    <source>
        <dbReference type="ARBA" id="ARBA00022692"/>
    </source>
</evidence>
<name>A0ABR6CQW4_9BACI</name>
<feature type="transmembrane region" description="Helical" evidence="8">
    <location>
        <begin position="424"/>
        <end position="448"/>
    </location>
</feature>
<evidence type="ECO:0000256" key="3">
    <source>
        <dbReference type="ARBA" id="ARBA00022475"/>
    </source>
</evidence>
<dbReference type="PANTHER" id="PTHR30354:SF22">
    <property type="entry name" value="HIGH-AFFINITY GLUCONATE TRANSPORTER"/>
    <property type="match status" value="1"/>
</dbReference>
<keyword evidence="5 8" id="KW-1133">Transmembrane helix</keyword>
<sequence>MPLLIVALGIIVLLVLIMKFNMNTFIALVVVSFLIALALGMPISEIVGSVQTGLGNTLGGIALVFGLGAILGKFIADAGGAQRIAMTLIDKFGEKKIQWAVVAAGFILGIALFFEVGLVLLIPIVYQISKHLKISFLWLGMPMATALSVTHAFLPPHPGPTVIAQEFGANVGLVLVYGFIIAIPTVIIAGPLFTKFARKFVPSAFEKEPMGSMASIGNAKQFKLEDTPGFGISAFTALFPVILMALSTIFTLLHDALHLPQLFIDIIKMIGAPTTVMLLSVLLAMYTMGVARKISIKQLMQSAESSIASIGMMLLILGAGGSLKQVLIDGGVGNYVAVLFEGSTISPLILTWLIAAVIRLAQGSATVAALTTVGLVIPMMGGHDVNLELMVLATGAGSIIASHVNDTGFWIVKESFGLTMKETFATWTVLETLISVCGLAFVLVLSLFV</sequence>
<reference evidence="9 10" key="1">
    <citation type="submission" date="2020-08" db="EMBL/GenBank/DDBJ databases">
        <title>Genomic Encyclopedia of Type Strains, Phase IV (KMG-IV): sequencing the most valuable type-strain genomes for metagenomic binning, comparative biology and taxonomic classification.</title>
        <authorList>
            <person name="Goeker M."/>
        </authorList>
    </citation>
    <scope>NUCLEOTIDE SEQUENCE [LARGE SCALE GENOMIC DNA]</scope>
    <source>
        <strain evidence="9 10">DSM 105481</strain>
    </source>
</reference>
<feature type="transmembrane region" description="Helical" evidence="8">
    <location>
        <begin position="134"/>
        <end position="154"/>
    </location>
</feature>
<keyword evidence="10" id="KW-1185">Reference proteome</keyword>
<keyword evidence="4 8" id="KW-0812">Transmembrane</keyword>
<evidence type="ECO:0000313" key="9">
    <source>
        <dbReference type="EMBL" id="MBA9027423.1"/>
    </source>
</evidence>
<feature type="transmembrane region" description="Helical" evidence="8">
    <location>
        <begin position="96"/>
        <end position="122"/>
    </location>
</feature>
<evidence type="ECO:0000256" key="6">
    <source>
        <dbReference type="ARBA" id="ARBA00023136"/>
    </source>
</evidence>
<evidence type="ECO:0000313" key="10">
    <source>
        <dbReference type="Proteomes" id="UP000626697"/>
    </source>
</evidence>
<feature type="transmembrane region" description="Helical" evidence="8">
    <location>
        <begin position="54"/>
        <end position="76"/>
    </location>
</feature>
<feature type="transmembrane region" description="Helical" evidence="8">
    <location>
        <begin position="230"/>
        <end position="254"/>
    </location>
</feature>
<dbReference type="PANTHER" id="PTHR30354">
    <property type="entry name" value="GNT FAMILY GLUCONATE TRANSPORTER"/>
    <property type="match status" value="1"/>
</dbReference>
<dbReference type="RefSeq" id="WP_028391772.1">
    <property type="nucleotide sequence ID" value="NZ_JACJHX010000007.1"/>
</dbReference>
<evidence type="ECO:0000256" key="7">
    <source>
        <dbReference type="ARBA" id="ARBA00049663"/>
    </source>
</evidence>
<dbReference type="NCBIfam" id="TIGR00791">
    <property type="entry name" value="gntP"/>
    <property type="match status" value="1"/>
</dbReference>
<evidence type="ECO:0000256" key="2">
    <source>
        <dbReference type="ARBA" id="ARBA00022448"/>
    </source>
</evidence>
<dbReference type="InterPro" id="IPR003474">
    <property type="entry name" value="Glcn_transporter"/>
</dbReference>
<accession>A0ABR6CQW4</accession>
<keyword evidence="2" id="KW-0813">Transport</keyword>
<dbReference type="PIRSF" id="PIRSF002746">
    <property type="entry name" value="Gluconate_transporter"/>
    <property type="match status" value="1"/>
</dbReference>
<dbReference type="Proteomes" id="UP000626697">
    <property type="component" value="Unassembled WGS sequence"/>
</dbReference>
<keyword evidence="3" id="KW-1003">Cell membrane</keyword>
<feature type="transmembrane region" description="Helical" evidence="8">
    <location>
        <begin position="174"/>
        <end position="193"/>
    </location>
</feature>
<comment type="caution">
    <text evidence="9">The sequence shown here is derived from an EMBL/GenBank/DDBJ whole genome shotgun (WGS) entry which is preliminary data.</text>
</comment>
<evidence type="ECO:0000256" key="1">
    <source>
        <dbReference type="ARBA" id="ARBA00004651"/>
    </source>
</evidence>
<feature type="transmembrane region" description="Helical" evidence="8">
    <location>
        <begin position="27"/>
        <end position="47"/>
    </location>
</feature>